<dbReference type="Proteomes" id="UP000198917">
    <property type="component" value="Unassembled WGS sequence"/>
</dbReference>
<dbReference type="RefSeq" id="WP_006314133.1">
    <property type="nucleotide sequence ID" value="NZ_CAKKLR010000011.1"/>
</dbReference>
<dbReference type="AlphaFoldDB" id="A0A3G2CQD2"/>
<comment type="caution">
    <text evidence="2">The sequence shown here is derived from an EMBL/GenBank/DDBJ whole genome shotgun (WGS) entry which is preliminary data.</text>
</comment>
<evidence type="ECO:0000313" key="2">
    <source>
        <dbReference type="EMBL" id="SDJ23811.1"/>
    </source>
</evidence>
<organism evidence="2 3">
    <name type="scientific">Agrobacterium fabrum</name>
    <dbReference type="NCBI Taxonomy" id="1176649"/>
    <lineage>
        <taxon>Bacteria</taxon>
        <taxon>Pseudomonadati</taxon>
        <taxon>Pseudomonadota</taxon>
        <taxon>Alphaproteobacteria</taxon>
        <taxon>Hyphomicrobiales</taxon>
        <taxon>Rhizobiaceae</taxon>
        <taxon>Rhizobium/Agrobacterium group</taxon>
        <taxon>Agrobacterium</taxon>
        <taxon>Agrobacterium tumefaciens complex</taxon>
    </lineage>
</organism>
<keyword evidence="1" id="KW-0812">Transmembrane</keyword>
<reference evidence="2 3" key="1">
    <citation type="submission" date="2016-10" db="EMBL/GenBank/DDBJ databases">
        <authorList>
            <person name="Varghese N."/>
            <person name="Submissions S."/>
        </authorList>
    </citation>
    <scope>NUCLEOTIDE SEQUENCE [LARGE SCALE GENOMIC DNA]</scope>
    <source>
        <strain evidence="2 3">PDC82</strain>
    </source>
</reference>
<feature type="transmembrane region" description="Helical" evidence="1">
    <location>
        <begin position="40"/>
        <end position="58"/>
    </location>
</feature>
<name>A0A3G2CQD2_9HYPH</name>
<keyword evidence="1" id="KW-1133">Transmembrane helix</keyword>
<evidence type="ECO:0000313" key="3">
    <source>
        <dbReference type="Proteomes" id="UP000198917"/>
    </source>
</evidence>
<protein>
    <submittedName>
        <fullName evidence="2">Uncharacterized protein</fullName>
    </submittedName>
</protein>
<evidence type="ECO:0000256" key="1">
    <source>
        <dbReference type="SAM" id="Phobius"/>
    </source>
</evidence>
<sequence length="72" mass="8103">MKGFRDSVLFPLTLLTGGVVAFFLFLYVTGHDPDERPLTLVEWVIGGMLIGPGFGYLVKWRKMKNNRDANAD</sequence>
<keyword evidence="1" id="KW-0472">Membrane</keyword>
<accession>A0A3G2CQD2</accession>
<gene>
    <name evidence="2" type="ORF">SAMN05428983_0768</name>
</gene>
<dbReference type="GeneID" id="44143588"/>
<proteinExistence type="predicted"/>
<feature type="transmembrane region" description="Helical" evidence="1">
    <location>
        <begin position="7"/>
        <end position="28"/>
    </location>
</feature>
<dbReference type="EMBL" id="FNEW01000001">
    <property type="protein sequence ID" value="SDJ23811.1"/>
    <property type="molecule type" value="Genomic_DNA"/>
</dbReference>